<gene>
    <name evidence="2" type="ORF">ALE3EI_0103</name>
</gene>
<reference evidence="2 3" key="1">
    <citation type="submission" date="2020-04" db="EMBL/GenBank/DDBJ databases">
        <title>Genome sequence of Altibacter aquimarinus strain ALE3EI.</title>
        <authorList>
            <person name="Oh H.-M."/>
            <person name="Jang D."/>
        </authorList>
    </citation>
    <scope>NUCLEOTIDE SEQUENCE [LARGE SCALE GENOMIC DNA]</scope>
    <source>
        <strain evidence="2 3">ALE3EI</strain>
    </source>
</reference>
<organism evidence="2 3">
    <name type="scientific">Constantimarinum furrinae</name>
    <dbReference type="NCBI Taxonomy" id="2562285"/>
    <lineage>
        <taxon>Bacteria</taxon>
        <taxon>Pseudomonadati</taxon>
        <taxon>Bacteroidota</taxon>
        <taxon>Flavobacteriia</taxon>
        <taxon>Flavobacteriales</taxon>
        <taxon>Flavobacteriaceae</taxon>
        <taxon>Altibacter/Constantimarinum group</taxon>
        <taxon>Constantimarinum</taxon>
    </lineage>
</organism>
<protein>
    <submittedName>
        <fullName evidence="2">Glycosyl transferase</fullName>
    </submittedName>
</protein>
<dbReference type="PANTHER" id="PTHR12526:SF630">
    <property type="entry name" value="GLYCOSYLTRANSFERASE"/>
    <property type="match status" value="1"/>
</dbReference>
<dbReference type="RefSeq" id="WP_186989772.1">
    <property type="nucleotide sequence ID" value="NZ_CP052909.1"/>
</dbReference>
<keyword evidence="2" id="KW-0808">Transferase</keyword>
<dbReference type="CDD" id="cd03801">
    <property type="entry name" value="GT4_PimA-like"/>
    <property type="match status" value="1"/>
</dbReference>
<keyword evidence="3" id="KW-1185">Reference proteome</keyword>
<accession>A0A7G8PQS8</accession>
<evidence type="ECO:0000313" key="2">
    <source>
        <dbReference type="EMBL" id="QNJ96694.1"/>
    </source>
</evidence>
<feature type="domain" description="Glycosyl transferase family 1" evidence="1">
    <location>
        <begin position="196"/>
        <end position="353"/>
    </location>
</feature>
<dbReference type="Pfam" id="PF00534">
    <property type="entry name" value="Glycos_transf_1"/>
    <property type="match status" value="1"/>
</dbReference>
<evidence type="ECO:0000259" key="1">
    <source>
        <dbReference type="Pfam" id="PF00534"/>
    </source>
</evidence>
<dbReference type="PANTHER" id="PTHR12526">
    <property type="entry name" value="GLYCOSYLTRANSFERASE"/>
    <property type="match status" value="1"/>
</dbReference>
<sequence length="371" mass="42756">MTFSIITHTPHIIKDSSWFAYGPYVREMNIWGKHVDEIIVVAPVSKAEISKIHLAYSHSTITVYPVPAISFTSFFEAIQAIVFIPYIKFQILRAMLKSDHIHLRCPGNIGLLGCFIQILFPKKPKTAKYAGNWDPKSKQPWSYRLQKWLLSNTFLSRNIKVLVYGAWPGQSKNIRSFFTATYPKLKIATHRKRDYTGELNFLFVGSLAPGKQPLYAVELIEQLNEHGFSCRLDLYGEGAERHKLETYIEMHGLKEVVALHGNESAERIEQAYQDSHFLILPSRSEGWPKVVAEAMFWGVIPVVTRISCVPWMLEHGERGMLLDNRIEIDLERLQSLIRNKEKLTSMSKKGQEWSQQYTLDQFEAEITKLLK</sequence>
<dbReference type="KEGG" id="alti:ALE3EI_0103"/>
<dbReference type="Gene3D" id="3.40.50.2000">
    <property type="entry name" value="Glycogen Phosphorylase B"/>
    <property type="match status" value="2"/>
</dbReference>
<dbReference type="SUPFAM" id="SSF53756">
    <property type="entry name" value="UDP-Glycosyltransferase/glycogen phosphorylase"/>
    <property type="match status" value="1"/>
</dbReference>
<dbReference type="InterPro" id="IPR001296">
    <property type="entry name" value="Glyco_trans_1"/>
</dbReference>
<proteinExistence type="predicted"/>
<dbReference type="Proteomes" id="UP000515514">
    <property type="component" value="Chromosome"/>
</dbReference>
<evidence type="ECO:0000313" key="3">
    <source>
        <dbReference type="Proteomes" id="UP000515514"/>
    </source>
</evidence>
<dbReference type="AlphaFoldDB" id="A0A7G8PQS8"/>
<name>A0A7G8PQS8_9FLAO</name>
<dbReference type="EMBL" id="CP052909">
    <property type="protein sequence ID" value="QNJ96694.1"/>
    <property type="molecule type" value="Genomic_DNA"/>
</dbReference>
<dbReference type="GO" id="GO:0016757">
    <property type="term" value="F:glycosyltransferase activity"/>
    <property type="evidence" value="ECO:0007669"/>
    <property type="project" value="InterPro"/>
</dbReference>